<feature type="transmembrane region" description="Helical" evidence="1">
    <location>
        <begin position="76"/>
        <end position="99"/>
    </location>
</feature>
<proteinExistence type="predicted"/>
<protein>
    <submittedName>
        <fullName evidence="2">Divergent PAP2 family protein</fullName>
    </submittedName>
</protein>
<dbReference type="InterPro" id="IPR003832">
    <property type="entry name" value="DUF212"/>
</dbReference>
<reference evidence="2" key="1">
    <citation type="journal article" date="2020" name="mSystems">
        <title>Genome- and Community-Level Interaction Insights into Carbon Utilization and Element Cycling Functions of Hydrothermarchaeota in Hydrothermal Sediment.</title>
        <authorList>
            <person name="Zhou Z."/>
            <person name="Liu Y."/>
            <person name="Xu W."/>
            <person name="Pan J."/>
            <person name="Luo Z.H."/>
            <person name="Li M."/>
        </authorList>
    </citation>
    <scope>NUCLEOTIDE SEQUENCE [LARGE SCALE GENOMIC DNA]</scope>
    <source>
        <strain evidence="2">SpSt-70</strain>
    </source>
</reference>
<name>A0A7V3ZHT4_DICTH</name>
<accession>A0A7V3ZHT4</accession>
<comment type="caution">
    <text evidence="2">The sequence shown here is derived from an EMBL/GenBank/DDBJ whole genome shotgun (WGS) entry which is preliminary data.</text>
</comment>
<dbReference type="Pfam" id="PF02681">
    <property type="entry name" value="DUF212"/>
    <property type="match status" value="1"/>
</dbReference>
<feature type="transmembrane region" description="Helical" evidence="1">
    <location>
        <begin position="134"/>
        <end position="154"/>
    </location>
</feature>
<dbReference type="PANTHER" id="PTHR31446">
    <property type="entry name" value="ACID PHOSPHATASE/VANADIUM-DEPENDENT HALOPEROXIDASE-RELATED PROTEIN"/>
    <property type="match status" value="1"/>
</dbReference>
<keyword evidence="1" id="KW-0472">Membrane</keyword>
<evidence type="ECO:0000313" key="2">
    <source>
        <dbReference type="EMBL" id="HGK23262.1"/>
    </source>
</evidence>
<dbReference type="AlphaFoldDB" id="A0A7V3ZHT4"/>
<organism evidence="2">
    <name type="scientific">Dictyoglomus thermophilum</name>
    <dbReference type="NCBI Taxonomy" id="14"/>
    <lineage>
        <taxon>Bacteria</taxon>
        <taxon>Pseudomonadati</taxon>
        <taxon>Dictyoglomota</taxon>
        <taxon>Dictyoglomia</taxon>
        <taxon>Dictyoglomales</taxon>
        <taxon>Dictyoglomaceae</taxon>
        <taxon>Dictyoglomus</taxon>
    </lineage>
</organism>
<dbReference type="PANTHER" id="PTHR31446:SF29">
    <property type="entry name" value="ACID PHOSPHATASE_VANADIUM-DEPENDENT HALOPEROXIDASE-RELATED PROTEIN"/>
    <property type="match status" value="1"/>
</dbReference>
<sequence>MNSILQILKDLSQNPIFIIPILVAIITQGIKGLIRSLQEKKFLWRAFFEWGGMPSSHSALVVSLSLIIGIKEGFNSTLYILSMFFAGIVIADAIGVRLATEEQAKVINKIIQKELKDPELKEIYLKESIGHTPIEAITGGIIGLILARVIYYTFFVK</sequence>
<keyword evidence="1" id="KW-1133">Transmembrane helix</keyword>
<keyword evidence="1" id="KW-0812">Transmembrane</keyword>
<feature type="transmembrane region" description="Helical" evidence="1">
    <location>
        <begin position="15"/>
        <end position="34"/>
    </location>
</feature>
<gene>
    <name evidence="2" type="ORF">ENU78_02255</name>
</gene>
<feature type="transmembrane region" description="Helical" evidence="1">
    <location>
        <begin position="46"/>
        <end position="70"/>
    </location>
</feature>
<evidence type="ECO:0000256" key="1">
    <source>
        <dbReference type="SAM" id="Phobius"/>
    </source>
</evidence>
<dbReference type="EMBL" id="DTDV01000007">
    <property type="protein sequence ID" value="HGK23262.1"/>
    <property type="molecule type" value="Genomic_DNA"/>
</dbReference>